<dbReference type="Proteomes" id="UP001497444">
    <property type="component" value="Chromosome 10"/>
</dbReference>
<evidence type="ECO:0000313" key="2">
    <source>
        <dbReference type="Proteomes" id="UP001497444"/>
    </source>
</evidence>
<evidence type="ECO:0000313" key="1">
    <source>
        <dbReference type="EMBL" id="CAK9256599.1"/>
    </source>
</evidence>
<gene>
    <name evidence="1" type="ORF">CSSPJE1EN1_LOCUS2077</name>
</gene>
<dbReference type="PANTHER" id="PTHR35124:SF1">
    <property type="entry name" value="CYTOCHROME P450 FAMILY PROTEIN"/>
    <property type="match status" value="1"/>
</dbReference>
<dbReference type="PANTHER" id="PTHR35124">
    <property type="entry name" value="CYTOCHROME P450 FAMILY PROTEIN"/>
    <property type="match status" value="1"/>
</dbReference>
<name>A0ABP0VQ42_9BRYO</name>
<protein>
    <submittedName>
        <fullName evidence="1">Uncharacterized protein</fullName>
    </submittedName>
</protein>
<reference evidence="1" key="1">
    <citation type="submission" date="2024-02" db="EMBL/GenBank/DDBJ databases">
        <authorList>
            <consortium name="ELIXIR-Norway"/>
            <consortium name="Elixir Norway"/>
        </authorList>
    </citation>
    <scope>NUCLEOTIDE SEQUENCE</scope>
</reference>
<proteinExistence type="predicted"/>
<organism evidence="1 2">
    <name type="scientific">Sphagnum jensenii</name>
    <dbReference type="NCBI Taxonomy" id="128206"/>
    <lineage>
        <taxon>Eukaryota</taxon>
        <taxon>Viridiplantae</taxon>
        <taxon>Streptophyta</taxon>
        <taxon>Embryophyta</taxon>
        <taxon>Bryophyta</taxon>
        <taxon>Sphagnophytina</taxon>
        <taxon>Sphagnopsida</taxon>
        <taxon>Sphagnales</taxon>
        <taxon>Sphagnaceae</taxon>
        <taxon>Sphagnum</taxon>
    </lineage>
</organism>
<sequence length="496" mass="57041">WPLFPTHSNETQVILQQVIENGTMPCYEKRTHTAHIFGLPKPEKGLPIQLSAGVVYDLLLVSFEESGKRRCAGGDFFETDLTSINWKSRPPIIDNLDGSYSLKIHVDPRFAGLYVFTVILLFGNLHSLEIGCPSWAREEVMTAVEIEFTWNHMDPQLSHPELLPDLRRCTADDFSLKAWGGRWSRTTWNRSCEINDDGRFICMDPREPCLSPWCEGPVGMLDSNGWVYSAHCKFKIFEESEAWNCLDGRWLFFWGDSNHEDTVRNLLNFVLGYPVRELDHIHRWFDGTFTYPKDKSLSVRISKIFNGHAEQYGNLHGLFCLQDKAYQEMIQSFFNGSSAPDTVVMNSGLHDAHYFKTVKDFAEEGVEYATKFWHAIWRHANPGAPRPAVIYRTTVAGAGHAREKFGHARNGIPNPHKMEVFNRVFVERLQELKLPSFKVVDAMDLTFPWHYDLNHSDGVHYGREPSKTLWRDGQIGHQYFVDLMLVHILLNAMCPS</sequence>
<keyword evidence="2" id="KW-1185">Reference proteome</keyword>
<dbReference type="EMBL" id="OZ020105">
    <property type="protein sequence ID" value="CAK9256599.1"/>
    <property type="molecule type" value="Genomic_DNA"/>
</dbReference>
<accession>A0ABP0VQ42</accession>
<feature type="non-terminal residue" evidence="1">
    <location>
        <position position="1"/>
    </location>
</feature>